<feature type="transmembrane region" description="Helical" evidence="8">
    <location>
        <begin position="632"/>
        <end position="652"/>
    </location>
</feature>
<feature type="transmembrane region" description="Helical" evidence="8">
    <location>
        <begin position="543"/>
        <end position="562"/>
    </location>
</feature>
<evidence type="ECO:0000256" key="6">
    <source>
        <dbReference type="ARBA" id="ARBA00023136"/>
    </source>
</evidence>
<organism evidence="10 11">
    <name type="scientific">Rhizopus stolonifer</name>
    <name type="common">Rhizopus nigricans</name>
    <dbReference type="NCBI Taxonomy" id="4846"/>
    <lineage>
        <taxon>Eukaryota</taxon>
        <taxon>Fungi</taxon>
        <taxon>Fungi incertae sedis</taxon>
        <taxon>Mucoromycota</taxon>
        <taxon>Mucoromycotina</taxon>
        <taxon>Mucoromycetes</taxon>
        <taxon>Mucorales</taxon>
        <taxon>Mucorineae</taxon>
        <taxon>Rhizopodaceae</taxon>
        <taxon>Rhizopus</taxon>
    </lineage>
</organism>
<feature type="domain" description="Sodium/calcium exchanger membrane region" evidence="9">
    <location>
        <begin position="662"/>
        <end position="739"/>
    </location>
</feature>
<sequence length="746" mass="82628">MKNERFYFFIGWFGFIIALMISIVLTNGPVTDTLSTFSSHCSDIESQEDQCEFVQSSCRGITAIYLKLYYCSGIWKQTTAIFLLLWLLVLFGAISIVASDFFCPNLQTISSKLEMSESMAGITILAFGNGSPDLFSTFSAMESGAGSLAIGELIGAAFFIVAIVSGCMGIIQPFQSQKITFMRDATYLLGSAIIMSWIVYTQQIHWYHGIILIIYYLSYVTVVMLSAYANRGISDKTSDEQKMIHQVHVADESTCLLPEEPVFKKSECKMKKKKKERKCIDTKKKEGCSTAGKPPRLQIPIRRPSSYSNFSEPYSQQFINNLQSITPGWTSPISPIFVSQSTSNLPRTKSTHSTRTYRRSITPKIGFRTSIFGAIEVFINFSFGKFQFQEQVNSMRRAMSSQMVTSPIRHKRQVSMPDSGSRHLNNNGNGNRLRSHTSCGIQDYFTFLSTQPTLQNSTSPKLSNHPELTVPEIRLAPPANNEQIEGFEEHQNPNALQYSFYHSLSELSRYGQNEMTEEENATLISILFPTLQGFYEKSTFSKMNAIIAAPLVLIFTLTLPVAELKENRLDIVLNDEASDMHHTSPALPVSSYLSVPLSESNISVNEIKPVIITGDIDAKQGWNRQLLSIQSVFSLTFAFGLAAGSVFALLILKFTKENDPPSWGNSAGDLVANIAIAKIGFPTMAISACYAGPLLNTVLGVGISSSYQIWKSGKPYDLNIAPSILVTLAGLIAVLTSTIFVLFTGV</sequence>
<dbReference type="GO" id="GO:0008324">
    <property type="term" value="F:monoatomic cation transmembrane transporter activity"/>
    <property type="evidence" value="ECO:0007669"/>
    <property type="project" value="TreeGrafter"/>
</dbReference>
<feature type="transmembrane region" description="Helical" evidence="8">
    <location>
        <begin position="181"/>
        <end position="200"/>
    </location>
</feature>
<dbReference type="STRING" id="4846.A0A367KBI2"/>
<keyword evidence="11" id="KW-1185">Reference proteome</keyword>
<dbReference type="InterPro" id="IPR044880">
    <property type="entry name" value="NCX_ion-bd_dom_sf"/>
</dbReference>
<dbReference type="Proteomes" id="UP000253551">
    <property type="component" value="Unassembled WGS sequence"/>
</dbReference>
<feature type="transmembrane region" description="Helical" evidence="8">
    <location>
        <begin position="7"/>
        <end position="25"/>
    </location>
</feature>
<evidence type="ECO:0000256" key="5">
    <source>
        <dbReference type="ARBA" id="ARBA00022989"/>
    </source>
</evidence>
<feature type="domain" description="Sodium/calcium exchanger membrane region" evidence="9">
    <location>
        <begin position="84"/>
        <end position="224"/>
    </location>
</feature>
<evidence type="ECO:0000256" key="1">
    <source>
        <dbReference type="ARBA" id="ARBA00004141"/>
    </source>
</evidence>
<evidence type="ECO:0000313" key="11">
    <source>
        <dbReference type="Proteomes" id="UP000253551"/>
    </source>
</evidence>
<keyword evidence="5 8" id="KW-1133">Transmembrane helix</keyword>
<dbReference type="AlphaFoldDB" id="A0A367KBI2"/>
<evidence type="ECO:0000313" key="10">
    <source>
        <dbReference type="EMBL" id="RCH99536.1"/>
    </source>
</evidence>
<feature type="transmembrane region" description="Helical" evidence="8">
    <location>
        <begin position="153"/>
        <end position="174"/>
    </location>
</feature>
<dbReference type="InterPro" id="IPR004837">
    <property type="entry name" value="NaCa_Exmemb"/>
</dbReference>
<dbReference type="Gene3D" id="1.20.1420.30">
    <property type="entry name" value="NCX, central ion-binding region"/>
    <property type="match status" value="2"/>
</dbReference>
<feature type="region of interest" description="Disordered" evidence="7">
    <location>
        <begin position="406"/>
        <end position="430"/>
    </location>
</feature>
<comment type="similarity">
    <text evidence="2">Belongs to the Ca(2+):cation antiporter (CaCA) (TC 2.A.19) family.</text>
</comment>
<dbReference type="GO" id="GO:0016020">
    <property type="term" value="C:membrane"/>
    <property type="evidence" value="ECO:0007669"/>
    <property type="project" value="UniProtKB-SubCell"/>
</dbReference>
<evidence type="ECO:0000256" key="4">
    <source>
        <dbReference type="ARBA" id="ARBA00022692"/>
    </source>
</evidence>
<dbReference type="PANTHER" id="PTHR12266">
    <property type="entry name" value="NA+/CA2+ K+ INDEPENDENT EXCHANGER"/>
    <property type="match status" value="1"/>
</dbReference>
<comment type="subcellular location">
    <subcellularLocation>
        <location evidence="1">Membrane</location>
        <topology evidence="1">Multi-pass membrane protein</topology>
    </subcellularLocation>
</comment>
<dbReference type="PANTHER" id="PTHR12266:SF0">
    <property type="entry name" value="MITOCHONDRIAL SODIUM_CALCIUM EXCHANGER PROTEIN"/>
    <property type="match status" value="1"/>
</dbReference>
<dbReference type="GO" id="GO:0006874">
    <property type="term" value="P:intracellular calcium ion homeostasis"/>
    <property type="evidence" value="ECO:0007669"/>
    <property type="project" value="TreeGrafter"/>
</dbReference>
<evidence type="ECO:0000256" key="2">
    <source>
        <dbReference type="ARBA" id="ARBA00008170"/>
    </source>
</evidence>
<feature type="transmembrane region" description="Helical" evidence="8">
    <location>
        <begin position="206"/>
        <end position="228"/>
    </location>
</feature>
<evidence type="ECO:0000259" key="9">
    <source>
        <dbReference type="Pfam" id="PF01699"/>
    </source>
</evidence>
<keyword evidence="6 8" id="KW-0472">Membrane</keyword>
<dbReference type="InterPro" id="IPR051359">
    <property type="entry name" value="CaCA_antiporter"/>
</dbReference>
<name>A0A367KBI2_RHIST</name>
<feature type="transmembrane region" description="Helical" evidence="8">
    <location>
        <begin position="720"/>
        <end position="743"/>
    </location>
</feature>
<evidence type="ECO:0000256" key="3">
    <source>
        <dbReference type="ARBA" id="ARBA00022448"/>
    </source>
</evidence>
<evidence type="ECO:0000256" key="8">
    <source>
        <dbReference type="SAM" id="Phobius"/>
    </source>
</evidence>
<gene>
    <name evidence="10" type="ORF">CU098_007431</name>
</gene>
<protein>
    <recommendedName>
        <fullName evidence="9">Sodium/calcium exchanger membrane region domain-containing protein</fullName>
    </recommendedName>
</protein>
<feature type="transmembrane region" description="Helical" evidence="8">
    <location>
        <begin position="79"/>
        <end position="98"/>
    </location>
</feature>
<keyword evidence="3" id="KW-0813">Transport</keyword>
<comment type="caution">
    <text evidence="10">The sequence shown here is derived from an EMBL/GenBank/DDBJ whole genome shotgun (WGS) entry which is preliminary data.</text>
</comment>
<accession>A0A367KBI2</accession>
<dbReference type="EMBL" id="PJQM01001939">
    <property type="protein sequence ID" value="RCH99536.1"/>
    <property type="molecule type" value="Genomic_DNA"/>
</dbReference>
<dbReference type="Pfam" id="PF01699">
    <property type="entry name" value="Na_Ca_ex"/>
    <property type="match status" value="2"/>
</dbReference>
<proteinExistence type="inferred from homology"/>
<evidence type="ECO:0000256" key="7">
    <source>
        <dbReference type="SAM" id="MobiDB-lite"/>
    </source>
</evidence>
<dbReference type="OrthoDB" id="2245284at2759"/>
<reference evidence="10 11" key="1">
    <citation type="journal article" date="2018" name="G3 (Bethesda)">
        <title>Phylogenetic and Phylogenomic Definition of Rhizopus Species.</title>
        <authorList>
            <person name="Gryganskyi A.P."/>
            <person name="Golan J."/>
            <person name="Dolatabadi S."/>
            <person name="Mondo S."/>
            <person name="Robb S."/>
            <person name="Idnurm A."/>
            <person name="Muszewska A."/>
            <person name="Steczkiewicz K."/>
            <person name="Masonjones S."/>
            <person name="Liao H.L."/>
            <person name="Gajdeczka M.T."/>
            <person name="Anike F."/>
            <person name="Vuek A."/>
            <person name="Anishchenko I.M."/>
            <person name="Voigt K."/>
            <person name="de Hoog G.S."/>
            <person name="Smith M.E."/>
            <person name="Heitman J."/>
            <person name="Vilgalys R."/>
            <person name="Stajich J.E."/>
        </authorList>
    </citation>
    <scope>NUCLEOTIDE SEQUENCE [LARGE SCALE GENOMIC DNA]</scope>
    <source>
        <strain evidence="10 11">LSU 92-RS-03</strain>
    </source>
</reference>
<keyword evidence="4 8" id="KW-0812">Transmembrane</keyword>